<reference evidence="2" key="3">
    <citation type="submission" date="2025-09" db="UniProtKB">
        <authorList>
            <consortium name="Ensembl"/>
        </authorList>
    </citation>
    <scope>IDENTIFICATION</scope>
</reference>
<dbReference type="InParanoid" id="H2ZQF5"/>
<organism evidence="2 3">
    <name type="scientific">Ciona savignyi</name>
    <name type="common">Pacific transparent sea squirt</name>
    <dbReference type="NCBI Taxonomy" id="51511"/>
    <lineage>
        <taxon>Eukaryota</taxon>
        <taxon>Metazoa</taxon>
        <taxon>Chordata</taxon>
        <taxon>Tunicata</taxon>
        <taxon>Ascidiacea</taxon>
        <taxon>Phlebobranchia</taxon>
        <taxon>Cionidae</taxon>
        <taxon>Ciona</taxon>
    </lineage>
</organism>
<accession>H2ZQF5</accession>
<proteinExistence type="predicted"/>
<feature type="compositionally biased region" description="Basic and acidic residues" evidence="1">
    <location>
        <begin position="76"/>
        <end position="87"/>
    </location>
</feature>
<evidence type="ECO:0000256" key="1">
    <source>
        <dbReference type="SAM" id="MobiDB-lite"/>
    </source>
</evidence>
<evidence type="ECO:0000313" key="3">
    <source>
        <dbReference type="Proteomes" id="UP000007875"/>
    </source>
</evidence>
<reference evidence="2" key="2">
    <citation type="submission" date="2025-08" db="UniProtKB">
        <authorList>
            <consortium name="Ensembl"/>
        </authorList>
    </citation>
    <scope>IDENTIFICATION</scope>
</reference>
<dbReference type="Ensembl" id="ENSCSAVT00000020034.1">
    <property type="protein sequence ID" value="ENSCSAVP00000019821.1"/>
    <property type="gene ID" value="ENSCSAVG00000011639.1"/>
</dbReference>
<protein>
    <submittedName>
        <fullName evidence="2">Uncharacterized protein</fullName>
    </submittedName>
</protein>
<name>H2ZQF5_CIOSA</name>
<feature type="region of interest" description="Disordered" evidence="1">
    <location>
        <begin position="53"/>
        <end position="87"/>
    </location>
</feature>
<dbReference type="OMA" id="EKMTHND"/>
<dbReference type="HOGENOM" id="CLU_1229553_0_0_1"/>
<sequence length="225" mass="25533">MVLAVYNSLNEPQEAILITPVEDETVTSHDTPLVGKKHGLLCTVLTKLHLKKLHNDPDNSSSGKKRRKFLWKKSPSKRENDATSEYNERDRLLGKSKESLVAADEYLYRGKRVDFAVLPEKYDLLEESNCDIISVLNDSGIHDESFCSSDDDVADDVHLTDVVKRRSFGAYVSKKWHAKRLKRARKAIRRTTRHVIKGLQTGVHSPFGFMDASSVLTAVNKNNRR</sequence>
<feature type="compositionally biased region" description="Basic residues" evidence="1">
    <location>
        <begin position="63"/>
        <end position="75"/>
    </location>
</feature>
<dbReference type="AlphaFoldDB" id="H2ZQF5"/>
<evidence type="ECO:0000313" key="2">
    <source>
        <dbReference type="Ensembl" id="ENSCSAVP00000019821.1"/>
    </source>
</evidence>
<dbReference type="Proteomes" id="UP000007875">
    <property type="component" value="Unassembled WGS sequence"/>
</dbReference>
<keyword evidence="3" id="KW-1185">Reference proteome</keyword>
<dbReference type="GeneTree" id="ENSGT00530000067445"/>
<reference evidence="3" key="1">
    <citation type="submission" date="2003-08" db="EMBL/GenBank/DDBJ databases">
        <authorList>
            <person name="Birren B."/>
            <person name="Nusbaum C."/>
            <person name="Abebe A."/>
            <person name="Abouelleil A."/>
            <person name="Adekoya E."/>
            <person name="Ait-zahra M."/>
            <person name="Allen N."/>
            <person name="Allen T."/>
            <person name="An P."/>
            <person name="Anderson M."/>
            <person name="Anderson S."/>
            <person name="Arachchi H."/>
            <person name="Armbruster J."/>
            <person name="Bachantsang P."/>
            <person name="Baldwin J."/>
            <person name="Barry A."/>
            <person name="Bayul T."/>
            <person name="Blitshsteyn B."/>
            <person name="Bloom T."/>
            <person name="Blye J."/>
            <person name="Boguslavskiy L."/>
            <person name="Borowsky M."/>
            <person name="Boukhgalter B."/>
            <person name="Brunache A."/>
            <person name="Butler J."/>
            <person name="Calixte N."/>
            <person name="Calvo S."/>
            <person name="Camarata J."/>
            <person name="Campo K."/>
            <person name="Chang J."/>
            <person name="Cheshatsang Y."/>
            <person name="Citroen M."/>
            <person name="Collymore A."/>
            <person name="Considine T."/>
            <person name="Cook A."/>
            <person name="Cooke P."/>
            <person name="Corum B."/>
            <person name="Cuomo C."/>
            <person name="David R."/>
            <person name="Dawoe T."/>
            <person name="Degray S."/>
            <person name="Dodge S."/>
            <person name="Dooley K."/>
            <person name="Dorje P."/>
            <person name="Dorjee K."/>
            <person name="Dorris L."/>
            <person name="Duffey N."/>
            <person name="Dupes A."/>
            <person name="Elkins T."/>
            <person name="Engels R."/>
            <person name="Erickson J."/>
            <person name="Farina A."/>
            <person name="Faro S."/>
            <person name="Ferreira P."/>
            <person name="Fischer H."/>
            <person name="Fitzgerald M."/>
            <person name="Foley K."/>
            <person name="Gage D."/>
            <person name="Galagan J."/>
            <person name="Gearin G."/>
            <person name="Gnerre S."/>
            <person name="Gnirke A."/>
            <person name="Goyette A."/>
            <person name="Graham J."/>
            <person name="Grandbois E."/>
            <person name="Gyaltsen K."/>
            <person name="Hafez N."/>
            <person name="Hagopian D."/>
            <person name="Hagos B."/>
            <person name="Hall J."/>
            <person name="Hatcher B."/>
            <person name="Heller A."/>
            <person name="Higgins H."/>
            <person name="Honan T."/>
            <person name="Horn A."/>
            <person name="Houde N."/>
            <person name="Hughes L."/>
            <person name="Hulme W."/>
            <person name="Husby E."/>
            <person name="Iliev I."/>
            <person name="Jaffe D."/>
            <person name="Jones C."/>
            <person name="Kamal M."/>
            <person name="Kamat A."/>
            <person name="Kamvysselis M."/>
            <person name="Karlsson E."/>
            <person name="Kells C."/>
            <person name="Kieu A."/>
            <person name="Kisner P."/>
            <person name="Kodira C."/>
            <person name="Kulbokas E."/>
            <person name="Labutti K."/>
            <person name="Lama D."/>
            <person name="Landers T."/>
            <person name="Leger J."/>
            <person name="Levine S."/>
            <person name="Lewis D."/>
            <person name="Lewis T."/>
            <person name="Lindblad-toh K."/>
            <person name="Liu X."/>
            <person name="Lokyitsang T."/>
            <person name="Lokyitsang Y."/>
            <person name="Lucien O."/>
            <person name="Lui A."/>
            <person name="Ma L.J."/>
            <person name="Mabbitt R."/>
            <person name="Macdonald J."/>
            <person name="Maclean C."/>
            <person name="Major J."/>
            <person name="Manning J."/>
            <person name="Marabella R."/>
            <person name="Maru K."/>
            <person name="Matthews C."/>
            <person name="Mauceli E."/>
            <person name="Mccarthy M."/>
            <person name="Mcdonough S."/>
            <person name="Mcghee T."/>
            <person name="Meldrim J."/>
            <person name="Meneus L."/>
            <person name="Mesirov J."/>
            <person name="Mihalev A."/>
            <person name="Mihova T."/>
            <person name="Mikkelsen T."/>
            <person name="Mlenga V."/>
            <person name="Moru K."/>
            <person name="Mozes J."/>
            <person name="Mulrain L."/>
            <person name="Munson G."/>
            <person name="Naylor J."/>
            <person name="Newes C."/>
            <person name="Nguyen C."/>
            <person name="Nguyen N."/>
            <person name="Nguyen T."/>
            <person name="Nicol R."/>
            <person name="Nielsen C."/>
            <person name="Nizzari M."/>
            <person name="Norbu C."/>
            <person name="Norbu N."/>
            <person name="O'donnell P."/>
            <person name="Okoawo O."/>
            <person name="O'leary S."/>
            <person name="Omotosho B."/>
            <person name="O'neill K."/>
            <person name="Osman S."/>
            <person name="Parker S."/>
            <person name="Perrin D."/>
            <person name="Phunkhang P."/>
            <person name="Piqani B."/>
            <person name="Purcell S."/>
            <person name="Rachupka T."/>
            <person name="Ramasamy U."/>
            <person name="Rameau R."/>
            <person name="Ray V."/>
            <person name="Raymond C."/>
            <person name="Retta R."/>
            <person name="Richardson S."/>
            <person name="Rise C."/>
            <person name="Rodriguez J."/>
            <person name="Rogers J."/>
            <person name="Rogov P."/>
            <person name="Rutman M."/>
            <person name="Schupbach R."/>
            <person name="Seaman C."/>
            <person name="Settipalli S."/>
            <person name="Sharpe T."/>
            <person name="Sheridan J."/>
            <person name="Sherpa N."/>
            <person name="Shi J."/>
            <person name="Smirnov S."/>
            <person name="Smith C."/>
            <person name="Sougnez C."/>
            <person name="Spencer B."/>
            <person name="Stalker J."/>
            <person name="Stange-thomann N."/>
            <person name="Stavropoulos S."/>
            <person name="Stetson K."/>
            <person name="Stone C."/>
            <person name="Stone S."/>
            <person name="Stubbs M."/>
            <person name="Talamas J."/>
            <person name="Tchuinga P."/>
            <person name="Tenzing P."/>
            <person name="Tesfaye S."/>
            <person name="Theodore J."/>
            <person name="Thoulutsang Y."/>
            <person name="Topham K."/>
            <person name="Towey S."/>
            <person name="Tsamla T."/>
            <person name="Tsomo N."/>
            <person name="Vallee D."/>
            <person name="Vassiliev H."/>
            <person name="Venkataraman V."/>
            <person name="Vinson J."/>
            <person name="Vo A."/>
            <person name="Wade C."/>
            <person name="Wang S."/>
            <person name="Wangchuk T."/>
            <person name="Wangdi T."/>
            <person name="Whittaker C."/>
            <person name="Wilkinson J."/>
            <person name="Wu Y."/>
            <person name="Wyman D."/>
            <person name="Yadav S."/>
            <person name="Yang S."/>
            <person name="Yang X."/>
            <person name="Yeager S."/>
            <person name="Yee E."/>
            <person name="Young G."/>
            <person name="Zainoun J."/>
            <person name="Zembeck L."/>
            <person name="Zimmer A."/>
            <person name="Zody M."/>
            <person name="Lander E."/>
        </authorList>
    </citation>
    <scope>NUCLEOTIDE SEQUENCE [LARGE SCALE GENOMIC DNA]</scope>
</reference>